<gene>
    <name evidence="2" type="ORF">BS47DRAFT_1426614</name>
</gene>
<accession>A0A9P6E2Q6</accession>
<feature type="region of interest" description="Disordered" evidence="1">
    <location>
        <begin position="32"/>
        <end position="52"/>
    </location>
</feature>
<sequence length="407" mass="45763">MDAEDLDLLSTESSEGFYIAEDVCQKEAYTYHGMPPKEENTEEETEGETKGKHCSDLWSANAKERHELVNSERFIQNWVLEALENPTFLPHFHLAEEVEWHSCNEVPPGFRRTLVVVLGQSRVDRLGAGWEGIRGEEGERVITPPLALALGGGAAHRAKHWLFPEHRRKGCKGMGMMVKRYDVVTGKVAQSLPKERRAVSGGQGGIPLPVAIEPKLPEMGWFAETCIKWAFGSSEEVGLAAEAENKARESDSHNQAKGEHLVRLNWGGIWYILRTAVLSQQQHLKFQWACLSPWKYMKYSRHTSTEPCKTQHPTSKAKVSNVGRSDPKSKVKSNPKFQVQVLDQNPKVKVGEVGESDPKLKVKVREVGESDPKLKFKVRKIKIKVREGGVSDPKSKFKVGESEFNNF</sequence>
<dbReference type="Proteomes" id="UP000886523">
    <property type="component" value="Unassembled WGS sequence"/>
</dbReference>
<dbReference type="EMBL" id="MU128910">
    <property type="protein sequence ID" value="KAF9520810.1"/>
    <property type="molecule type" value="Genomic_DNA"/>
</dbReference>
<evidence type="ECO:0000256" key="1">
    <source>
        <dbReference type="SAM" id="MobiDB-lite"/>
    </source>
</evidence>
<evidence type="ECO:0000313" key="2">
    <source>
        <dbReference type="EMBL" id="KAF9520810.1"/>
    </source>
</evidence>
<proteinExistence type="predicted"/>
<keyword evidence="3" id="KW-1185">Reference proteome</keyword>
<organism evidence="2 3">
    <name type="scientific">Hydnum rufescens UP504</name>
    <dbReference type="NCBI Taxonomy" id="1448309"/>
    <lineage>
        <taxon>Eukaryota</taxon>
        <taxon>Fungi</taxon>
        <taxon>Dikarya</taxon>
        <taxon>Basidiomycota</taxon>
        <taxon>Agaricomycotina</taxon>
        <taxon>Agaricomycetes</taxon>
        <taxon>Cantharellales</taxon>
        <taxon>Hydnaceae</taxon>
        <taxon>Hydnum</taxon>
    </lineage>
</organism>
<comment type="caution">
    <text evidence="2">The sequence shown here is derived from an EMBL/GenBank/DDBJ whole genome shotgun (WGS) entry which is preliminary data.</text>
</comment>
<evidence type="ECO:0000313" key="3">
    <source>
        <dbReference type="Proteomes" id="UP000886523"/>
    </source>
</evidence>
<feature type="region of interest" description="Disordered" evidence="1">
    <location>
        <begin position="304"/>
        <end position="334"/>
    </location>
</feature>
<reference evidence="2" key="1">
    <citation type="journal article" date="2020" name="Nat. Commun.">
        <title>Large-scale genome sequencing of mycorrhizal fungi provides insights into the early evolution of symbiotic traits.</title>
        <authorList>
            <person name="Miyauchi S."/>
            <person name="Kiss E."/>
            <person name="Kuo A."/>
            <person name="Drula E."/>
            <person name="Kohler A."/>
            <person name="Sanchez-Garcia M."/>
            <person name="Morin E."/>
            <person name="Andreopoulos B."/>
            <person name="Barry K.W."/>
            <person name="Bonito G."/>
            <person name="Buee M."/>
            <person name="Carver A."/>
            <person name="Chen C."/>
            <person name="Cichocki N."/>
            <person name="Clum A."/>
            <person name="Culley D."/>
            <person name="Crous P.W."/>
            <person name="Fauchery L."/>
            <person name="Girlanda M."/>
            <person name="Hayes R.D."/>
            <person name="Keri Z."/>
            <person name="LaButti K."/>
            <person name="Lipzen A."/>
            <person name="Lombard V."/>
            <person name="Magnuson J."/>
            <person name="Maillard F."/>
            <person name="Murat C."/>
            <person name="Nolan M."/>
            <person name="Ohm R.A."/>
            <person name="Pangilinan J."/>
            <person name="Pereira M.F."/>
            <person name="Perotto S."/>
            <person name="Peter M."/>
            <person name="Pfister S."/>
            <person name="Riley R."/>
            <person name="Sitrit Y."/>
            <person name="Stielow J.B."/>
            <person name="Szollosi G."/>
            <person name="Zifcakova L."/>
            <person name="Stursova M."/>
            <person name="Spatafora J.W."/>
            <person name="Tedersoo L."/>
            <person name="Vaario L.M."/>
            <person name="Yamada A."/>
            <person name="Yan M."/>
            <person name="Wang P."/>
            <person name="Xu J."/>
            <person name="Bruns T."/>
            <person name="Baldrian P."/>
            <person name="Vilgalys R."/>
            <person name="Dunand C."/>
            <person name="Henrissat B."/>
            <person name="Grigoriev I.V."/>
            <person name="Hibbett D."/>
            <person name="Nagy L.G."/>
            <person name="Martin F.M."/>
        </authorList>
    </citation>
    <scope>NUCLEOTIDE SEQUENCE</scope>
    <source>
        <strain evidence="2">UP504</strain>
    </source>
</reference>
<protein>
    <submittedName>
        <fullName evidence="2">Uncharacterized protein</fullName>
    </submittedName>
</protein>
<dbReference type="AlphaFoldDB" id="A0A9P6E2Q6"/>
<name>A0A9P6E2Q6_9AGAM</name>
<feature type="compositionally biased region" description="Polar residues" evidence="1">
    <location>
        <begin position="305"/>
        <end position="318"/>
    </location>
</feature>